<dbReference type="Pfam" id="PF10400">
    <property type="entry name" value="Vir_act_alpha_C"/>
    <property type="match status" value="1"/>
</dbReference>
<accession>A0A1M7XZK5</accession>
<proteinExistence type="predicted"/>
<dbReference type="GO" id="GO:0003677">
    <property type="term" value="F:DNA binding"/>
    <property type="evidence" value="ECO:0007669"/>
    <property type="project" value="UniProtKB-KW"/>
</dbReference>
<dbReference type="AlphaFoldDB" id="A0A1M7XZK5"/>
<sequence length="194" mass="22756">MPIKKNKTRYVILGLLNEEHLSGYEIKRIIDTRLSFFWSESFGQIYPQLKELETEGLIAAFHQPDSNSKASKKYTITDQGKEELQQWLMIPVEKEIIRYEVLLKLYFSNAASSDIMLEHIKEFELNHNKQRKLFEKFEEQLKQDIDVHGNHRQVLMVLAFGQKVWESYASWCKETIKSLEDISANPENSDKGAD</sequence>
<dbReference type="InterPro" id="IPR018309">
    <property type="entry name" value="Tscrpt_reg_PadR_C"/>
</dbReference>
<dbReference type="EMBL" id="FRFD01000003">
    <property type="protein sequence ID" value="SHO44594.1"/>
    <property type="molecule type" value="Genomic_DNA"/>
</dbReference>
<dbReference type="Proteomes" id="UP000184612">
    <property type="component" value="Unassembled WGS sequence"/>
</dbReference>
<gene>
    <name evidence="3" type="ORF">SAMN02745217_00656</name>
</gene>
<dbReference type="InterPro" id="IPR036390">
    <property type="entry name" value="WH_DNA-bd_sf"/>
</dbReference>
<reference evidence="3 4" key="1">
    <citation type="submission" date="2016-12" db="EMBL/GenBank/DDBJ databases">
        <authorList>
            <person name="Song W.-J."/>
            <person name="Kurnit D.M."/>
        </authorList>
    </citation>
    <scope>NUCLEOTIDE SEQUENCE [LARGE SCALE GENOMIC DNA]</scope>
    <source>
        <strain evidence="3 4">DSM 12503</strain>
    </source>
</reference>
<dbReference type="OrthoDB" id="9783723at2"/>
<dbReference type="Pfam" id="PF03551">
    <property type="entry name" value="PadR"/>
    <property type="match status" value="1"/>
</dbReference>
<evidence type="ECO:0000313" key="3">
    <source>
        <dbReference type="EMBL" id="SHO44594.1"/>
    </source>
</evidence>
<dbReference type="InterPro" id="IPR036388">
    <property type="entry name" value="WH-like_DNA-bd_sf"/>
</dbReference>
<dbReference type="STRING" id="1121345.SAMN02745217_00656"/>
<dbReference type="PANTHER" id="PTHR43252">
    <property type="entry name" value="TRANSCRIPTIONAL REGULATOR YQJI"/>
    <property type="match status" value="1"/>
</dbReference>
<dbReference type="InterPro" id="IPR005149">
    <property type="entry name" value="Tscrpt_reg_PadR_N"/>
</dbReference>
<evidence type="ECO:0000259" key="2">
    <source>
        <dbReference type="Pfam" id="PF10400"/>
    </source>
</evidence>
<evidence type="ECO:0000313" key="4">
    <source>
        <dbReference type="Proteomes" id="UP000184612"/>
    </source>
</evidence>
<feature type="domain" description="Transcription regulator PadR N-terminal" evidence="1">
    <location>
        <begin position="12"/>
        <end position="86"/>
    </location>
</feature>
<dbReference type="RefSeq" id="WP_073587345.1">
    <property type="nucleotide sequence ID" value="NZ_FRFD01000003.1"/>
</dbReference>
<dbReference type="SUPFAM" id="SSF46785">
    <property type="entry name" value="Winged helix' DNA-binding domain"/>
    <property type="match status" value="1"/>
</dbReference>
<keyword evidence="3" id="KW-0238">DNA-binding</keyword>
<evidence type="ECO:0000259" key="1">
    <source>
        <dbReference type="Pfam" id="PF03551"/>
    </source>
</evidence>
<name>A0A1M7XZK5_9FIRM</name>
<organism evidence="3 4">
    <name type="scientific">Anaerocolumna xylanovorans DSM 12503</name>
    <dbReference type="NCBI Taxonomy" id="1121345"/>
    <lineage>
        <taxon>Bacteria</taxon>
        <taxon>Bacillati</taxon>
        <taxon>Bacillota</taxon>
        <taxon>Clostridia</taxon>
        <taxon>Lachnospirales</taxon>
        <taxon>Lachnospiraceae</taxon>
        <taxon>Anaerocolumna</taxon>
    </lineage>
</organism>
<keyword evidence="4" id="KW-1185">Reference proteome</keyword>
<dbReference type="PANTHER" id="PTHR43252:SF6">
    <property type="entry name" value="NEGATIVE TRANSCRIPTION REGULATOR PADR"/>
    <property type="match status" value="1"/>
</dbReference>
<feature type="domain" description="Transcription regulator PadR C-terminal" evidence="2">
    <location>
        <begin position="97"/>
        <end position="180"/>
    </location>
</feature>
<dbReference type="Gene3D" id="6.10.140.190">
    <property type="match status" value="1"/>
</dbReference>
<protein>
    <submittedName>
        <fullName evidence="3">DNA-binding transcriptional regulator, PadR family</fullName>
    </submittedName>
</protein>
<dbReference type="Gene3D" id="1.10.10.10">
    <property type="entry name" value="Winged helix-like DNA-binding domain superfamily/Winged helix DNA-binding domain"/>
    <property type="match status" value="1"/>
</dbReference>